<keyword evidence="1 4" id="KW-0285">Flavoprotein</keyword>
<evidence type="ECO:0000256" key="2">
    <source>
        <dbReference type="ARBA" id="ARBA00022827"/>
    </source>
</evidence>
<dbReference type="Gene3D" id="3.50.50.60">
    <property type="entry name" value="FAD/NAD(P)-binding domain"/>
    <property type="match status" value="1"/>
</dbReference>
<evidence type="ECO:0000256" key="4">
    <source>
        <dbReference type="RuleBase" id="RU361177"/>
    </source>
</evidence>
<dbReference type="InterPro" id="IPR020946">
    <property type="entry name" value="Flavin_mOase-like"/>
</dbReference>
<proteinExistence type="inferred from homology"/>
<keyword evidence="4 5" id="KW-0503">Monooxygenase</keyword>
<keyword evidence="3 4" id="KW-0560">Oxidoreductase</keyword>
<accession>A0AAV4DLI5</accession>
<dbReference type="Pfam" id="PF00743">
    <property type="entry name" value="FMO-like"/>
    <property type="match status" value="1"/>
</dbReference>
<dbReference type="EMBL" id="BLXT01007986">
    <property type="protein sequence ID" value="GFO44918.1"/>
    <property type="molecule type" value="Genomic_DNA"/>
</dbReference>
<sequence>MHSHDYRHPEKFSNQVLVLLGAGLSGRDIAMGLSEVATKGVSINLYSIKSAAINPRSIKGVGINLYSIKSAAIHPRSIKGIGINLYSIKSAAINPRSIKGVGYRYKPLLYQECRY</sequence>
<keyword evidence="6" id="KW-1185">Reference proteome</keyword>
<evidence type="ECO:0000256" key="1">
    <source>
        <dbReference type="ARBA" id="ARBA00022630"/>
    </source>
</evidence>
<keyword evidence="2 4" id="KW-0274">FAD</keyword>
<name>A0AAV4DLI5_9GAST</name>
<dbReference type="AlphaFoldDB" id="A0AAV4DLI5"/>
<comment type="caution">
    <text evidence="5">The sequence shown here is derived from an EMBL/GenBank/DDBJ whole genome shotgun (WGS) entry which is preliminary data.</text>
</comment>
<dbReference type="InterPro" id="IPR036188">
    <property type="entry name" value="FAD/NAD-bd_sf"/>
</dbReference>
<evidence type="ECO:0000256" key="3">
    <source>
        <dbReference type="ARBA" id="ARBA00023002"/>
    </source>
</evidence>
<dbReference type="GO" id="GO:0050661">
    <property type="term" value="F:NADP binding"/>
    <property type="evidence" value="ECO:0007669"/>
    <property type="project" value="InterPro"/>
</dbReference>
<comment type="similarity">
    <text evidence="4">Belongs to the FMO family.</text>
</comment>
<dbReference type="GO" id="GO:0050660">
    <property type="term" value="F:flavin adenine dinucleotide binding"/>
    <property type="evidence" value="ECO:0007669"/>
    <property type="project" value="InterPro"/>
</dbReference>
<evidence type="ECO:0000313" key="5">
    <source>
        <dbReference type="EMBL" id="GFO44918.1"/>
    </source>
</evidence>
<dbReference type="SUPFAM" id="SSF51905">
    <property type="entry name" value="FAD/NAD(P)-binding domain"/>
    <property type="match status" value="1"/>
</dbReference>
<comment type="cofactor">
    <cofactor evidence="4">
        <name>FAD</name>
        <dbReference type="ChEBI" id="CHEBI:57692"/>
    </cofactor>
</comment>
<dbReference type="GO" id="GO:0004499">
    <property type="term" value="F:N,N-dimethylaniline monooxygenase activity"/>
    <property type="evidence" value="ECO:0007669"/>
    <property type="project" value="InterPro"/>
</dbReference>
<organism evidence="5 6">
    <name type="scientific">Plakobranchus ocellatus</name>
    <dbReference type="NCBI Taxonomy" id="259542"/>
    <lineage>
        <taxon>Eukaryota</taxon>
        <taxon>Metazoa</taxon>
        <taxon>Spiralia</taxon>
        <taxon>Lophotrochozoa</taxon>
        <taxon>Mollusca</taxon>
        <taxon>Gastropoda</taxon>
        <taxon>Heterobranchia</taxon>
        <taxon>Euthyneura</taxon>
        <taxon>Panpulmonata</taxon>
        <taxon>Sacoglossa</taxon>
        <taxon>Placobranchoidea</taxon>
        <taxon>Plakobranchidae</taxon>
        <taxon>Plakobranchus</taxon>
    </lineage>
</organism>
<protein>
    <recommendedName>
        <fullName evidence="4">Flavin-containing monooxygenase</fullName>
        <ecNumber evidence="4">1.-.-.-</ecNumber>
    </recommendedName>
</protein>
<reference evidence="5 6" key="1">
    <citation type="journal article" date="2021" name="Elife">
        <title>Chloroplast acquisition without the gene transfer in kleptoplastic sea slugs, Plakobranchus ocellatus.</title>
        <authorList>
            <person name="Maeda T."/>
            <person name="Takahashi S."/>
            <person name="Yoshida T."/>
            <person name="Shimamura S."/>
            <person name="Takaki Y."/>
            <person name="Nagai Y."/>
            <person name="Toyoda A."/>
            <person name="Suzuki Y."/>
            <person name="Arimoto A."/>
            <person name="Ishii H."/>
            <person name="Satoh N."/>
            <person name="Nishiyama T."/>
            <person name="Hasebe M."/>
            <person name="Maruyama T."/>
            <person name="Minagawa J."/>
            <person name="Obokata J."/>
            <person name="Shigenobu S."/>
        </authorList>
    </citation>
    <scope>NUCLEOTIDE SEQUENCE [LARGE SCALE GENOMIC DNA]</scope>
</reference>
<dbReference type="Proteomes" id="UP000735302">
    <property type="component" value="Unassembled WGS sequence"/>
</dbReference>
<gene>
    <name evidence="5" type="ORF">PoB_007142300</name>
</gene>
<dbReference type="EC" id="1.-.-.-" evidence="4"/>
<evidence type="ECO:0000313" key="6">
    <source>
        <dbReference type="Proteomes" id="UP000735302"/>
    </source>
</evidence>